<evidence type="ECO:0000256" key="2">
    <source>
        <dbReference type="ARBA" id="ARBA00022723"/>
    </source>
</evidence>
<reference evidence="4 5" key="1">
    <citation type="submission" date="2016-10" db="EMBL/GenBank/DDBJ databases">
        <authorList>
            <person name="de Groot N.N."/>
        </authorList>
    </citation>
    <scope>NUCLEOTIDE SEQUENCE [LARGE SCALE GENOMIC DNA]</scope>
    <source>
        <strain evidence="4 5">ATCC 51327</strain>
    </source>
</reference>
<dbReference type="GO" id="GO:0046872">
    <property type="term" value="F:metal ion binding"/>
    <property type="evidence" value="ECO:0007669"/>
    <property type="project" value="UniProtKB-KW"/>
</dbReference>
<sequence length="70" mass="7665">MADKREILNVGGMSCEMCAKSVARALKTLDGVHHVKVELDDDLVEVDYDESKVELAALKKAVEEAGYDIV</sequence>
<protein>
    <recommendedName>
        <fullName evidence="1">Copper chaperone CopZ</fullName>
    </recommendedName>
</protein>
<dbReference type="EMBL" id="FOTI01000056">
    <property type="protein sequence ID" value="SFM04236.1"/>
    <property type="molecule type" value="Genomic_DNA"/>
</dbReference>
<dbReference type="InterPro" id="IPR036163">
    <property type="entry name" value="HMA_dom_sf"/>
</dbReference>
<dbReference type="PANTHER" id="PTHR46594">
    <property type="entry name" value="P-TYPE CATION-TRANSPORTING ATPASE"/>
    <property type="match status" value="1"/>
</dbReference>
<dbReference type="FunFam" id="3.30.70.100:FF:000001">
    <property type="entry name" value="ATPase copper transporting beta"/>
    <property type="match status" value="1"/>
</dbReference>
<dbReference type="SUPFAM" id="SSF55008">
    <property type="entry name" value="HMA, heavy metal-associated domain"/>
    <property type="match status" value="1"/>
</dbReference>
<keyword evidence="5" id="KW-1185">Reference proteome</keyword>
<dbReference type="InterPro" id="IPR006121">
    <property type="entry name" value="HMA_dom"/>
</dbReference>
<evidence type="ECO:0000256" key="1">
    <source>
        <dbReference type="ARBA" id="ARBA00015313"/>
    </source>
</evidence>
<organism evidence="4 5">
    <name type="scientific">Halanaerobium salsuginis</name>
    <dbReference type="NCBI Taxonomy" id="29563"/>
    <lineage>
        <taxon>Bacteria</taxon>
        <taxon>Bacillati</taxon>
        <taxon>Bacillota</taxon>
        <taxon>Clostridia</taxon>
        <taxon>Halanaerobiales</taxon>
        <taxon>Halanaerobiaceae</taxon>
        <taxon>Halanaerobium</taxon>
    </lineage>
</organism>
<dbReference type="PRINTS" id="PR00946">
    <property type="entry name" value="HGSCAVENGER"/>
</dbReference>
<evidence type="ECO:0000313" key="5">
    <source>
        <dbReference type="Proteomes" id="UP000199006"/>
    </source>
</evidence>
<gene>
    <name evidence="4" type="ORF">SAMN02983006_02648</name>
</gene>
<dbReference type="AlphaFoldDB" id="A0A1I4MMJ4"/>
<dbReference type="PROSITE" id="PS50846">
    <property type="entry name" value="HMA_2"/>
    <property type="match status" value="1"/>
</dbReference>
<dbReference type="PANTHER" id="PTHR46594:SF4">
    <property type="entry name" value="P-TYPE CATION-TRANSPORTING ATPASE"/>
    <property type="match status" value="1"/>
</dbReference>
<feature type="domain" description="HMA" evidence="3">
    <location>
        <begin position="4"/>
        <end position="70"/>
    </location>
</feature>
<keyword evidence="2" id="KW-0479">Metal-binding</keyword>
<evidence type="ECO:0000313" key="4">
    <source>
        <dbReference type="EMBL" id="SFM04236.1"/>
    </source>
</evidence>
<dbReference type="STRING" id="29563.SAMN02983006_02648"/>
<dbReference type="InterPro" id="IPR001802">
    <property type="entry name" value="MerP/CopZ"/>
</dbReference>
<dbReference type="Gene3D" id="3.30.70.100">
    <property type="match status" value="1"/>
</dbReference>
<proteinExistence type="predicted"/>
<dbReference type="OrthoDB" id="9813965at2"/>
<evidence type="ECO:0000259" key="3">
    <source>
        <dbReference type="PROSITE" id="PS50846"/>
    </source>
</evidence>
<dbReference type="CDD" id="cd00371">
    <property type="entry name" value="HMA"/>
    <property type="match status" value="1"/>
</dbReference>
<name>A0A1I4MMJ4_9FIRM</name>
<accession>A0A1I4MMJ4</accession>
<dbReference type="RefSeq" id="WP_089862639.1">
    <property type="nucleotide sequence ID" value="NZ_FOTI01000056.1"/>
</dbReference>
<dbReference type="Proteomes" id="UP000199006">
    <property type="component" value="Unassembled WGS sequence"/>
</dbReference>
<dbReference type="Pfam" id="PF00403">
    <property type="entry name" value="HMA"/>
    <property type="match status" value="1"/>
</dbReference>